<dbReference type="Pfam" id="PF00884">
    <property type="entry name" value="Sulfatase"/>
    <property type="match status" value="1"/>
</dbReference>
<dbReference type="RefSeq" id="WP_015712296.1">
    <property type="nucleotide sequence ID" value="NC_015577.1"/>
</dbReference>
<protein>
    <submittedName>
        <fullName evidence="2">Putative sulfatase</fullName>
    </submittedName>
</protein>
<evidence type="ECO:0000313" key="2">
    <source>
        <dbReference type="EMBL" id="AEF82356.1"/>
    </source>
</evidence>
<dbReference type="AlphaFoldDB" id="F5Y954"/>
<evidence type="ECO:0000313" key="3">
    <source>
        <dbReference type="Proteomes" id="UP000009222"/>
    </source>
</evidence>
<accession>F5Y954</accession>
<dbReference type="CDD" id="cd16148">
    <property type="entry name" value="sulfatase_like"/>
    <property type="match status" value="1"/>
</dbReference>
<proteinExistence type="predicted"/>
<dbReference type="Gene3D" id="3.40.720.10">
    <property type="entry name" value="Alkaline Phosphatase, subunit A"/>
    <property type="match status" value="1"/>
</dbReference>
<evidence type="ECO:0000259" key="1">
    <source>
        <dbReference type="Pfam" id="PF00884"/>
    </source>
</evidence>
<name>F5Y954_LEAAZ</name>
<keyword evidence="3" id="KW-1185">Reference proteome</keyword>
<feature type="domain" description="Sulfatase N-terminal" evidence="1">
    <location>
        <begin position="4"/>
        <end position="312"/>
    </location>
</feature>
<dbReference type="PANTHER" id="PTHR43751">
    <property type="entry name" value="SULFATASE"/>
    <property type="match status" value="1"/>
</dbReference>
<organism evidence="2 3">
    <name type="scientific">Leadbettera azotonutricia (strain ATCC BAA-888 / DSM 13862 / ZAS-9)</name>
    <name type="common">Treponema azotonutricium</name>
    <dbReference type="NCBI Taxonomy" id="545695"/>
    <lineage>
        <taxon>Bacteria</taxon>
        <taxon>Pseudomonadati</taxon>
        <taxon>Spirochaetota</taxon>
        <taxon>Spirochaetia</taxon>
        <taxon>Spirochaetales</taxon>
        <taxon>Breznakiellaceae</taxon>
        <taxon>Leadbettera</taxon>
    </lineage>
</organism>
<reference evidence="3" key="1">
    <citation type="submission" date="2009-12" db="EMBL/GenBank/DDBJ databases">
        <title>Complete sequence of Treponema azotonutricium strain ZAS-9.</title>
        <authorList>
            <person name="Tetu S.G."/>
            <person name="Matson E."/>
            <person name="Ren Q."/>
            <person name="Seshadri R."/>
            <person name="Elbourne L."/>
            <person name="Hassan K.A."/>
            <person name="Durkin A."/>
            <person name="Radune D."/>
            <person name="Mohamoud Y."/>
            <person name="Shay R."/>
            <person name="Jin S."/>
            <person name="Zhang X."/>
            <person name="Lucey K."/>
            <person name="Ballor N.R."/>
            <person name="Ottesen E."/>
            <person name="Rosenthal R."/>
            <person name="Allen A."/>
            <person name="Leadbetter J.R."/>
            <person name="Paulsen I.T."/>
        </authorList>
    </citation>
    <scope>NUCLEOTIDE SEQUENCE [LARGE SCALE GENOMIC DNA]</scope>
    <source>
        <strain evidence="3">ATCC BAA-888 / DSM 13862 / ZAS-9</strain>
    </source>
</reference>
<dbReference type="KEGG" id="taz:TREAZ_3266"/>
<reference evidence="2 3" key="2">
    <citation type="journal article" date="2011" name="ISME J.">
        <title>RNA-seq reveals cooperative metabolic interactions between two termite-gut spirochete species in co-culture.</title>
        <authorList>
            <person name="Rosenthal A.Z."/>
            <person name="Matson E.G."/>
            <person name="Eldar A."/>
            <person name="Leadbetter J.R."/>
        </authorList>
    </citation>
    <scope>NUCLEOTIDE SEQUENCE [LARGE SCALE GENOMIC DNA]</scope>
    <source>
        <strain evidence="3">ATCC BAA-888 / DSM 13862 / ZAS-9</strain>
    </source>
</reference>
<dbReference type="InterPro" id="IPR052701">
    <property type="entry name" value="GAG_Ulvan_Degrading_Sulfatases"/>
</dbReference>
<dbReference type="InterPro" id="IPR017850">
    <property type="entry name" value="Alkaline_phosphatase_core_sf"/>
</dbReference>
<dbReference type="eggNOG" id="COG3119">
    <property type="taxonomic scope" value="Bacteria"/>
</dbReference>
<dbReference type="SUPFAM" id="SSF53649">
    <property type="entry name" value="Alkaline phosphatase-like"/>
    <property type="match status" value="1"/>
</dbReference>
<gene>
    <name evidence="2" type="ordered locus">TREAZ_3266</name>
</gene>
<sequence length="465" mass="53241">MKKPNLLFVGIDSLRRDHMSLYGHTNLTTPHLDKYAKSGAVWNKCFSASIPTTSGYANMLTGHDVFGTDIVALRHKGSYAPGVKTLPEILRENGYATSCVGFTGNPASRGFDKYIDFEGWGSFAEGRSHKAENLNDVTIPELKRLAAQDKPFLLFLRHMDPHAPYLPPRPFERLFYAENEFDKKNKSLDPVYAFKPFSDFFKSWFPPGCTDAEYIKAQYDGEIAYMDSCIAVLLEEVRKLGIEDETLIVFTSDHGETLYDHDCFFDHHGLYECTLSVPLIFRYPKKIPAETRFDDIVTLKDVLPTILDIMGINRKGIPMEGRSLLARMTGGGLKQEPEFYITECTWMRKHGWRTPQYKLIRALEPDFHHKPETELYDLVRDPGENDNIAKKEPEIVKVLTDRMDKWIKKREKETGRTAPSFTNIHWHGIEGRGVFKTSDEAYNTMYIGGIQAAQKLQESQKKDKK</sequence>
<dbReference type="Gene3D" id="3.30.1120.10">
    <property type="match status" value="1"/>
</dbReference>
<dbReference type="Proteomes" id="UP000009222">
    <property type="component" value="Chromosome"/>
</dbReference>
<dbReference type="STRING" id="545695.TREAZ_3266"/>
<dbReference type="InParanoid" id="F5Y954"/>
<dbReference type="PANTHER" id="PTHR43751:SF3">
    <property type="entry name" value="SULFATASE N-TERMINAL DOMAIN-CONTAINING PROTEIN"/>
    <property type="match status" value="1"/>
</dbReference>
<dbReference type="EMBL" id="CP001841">
    <property type="protein sequence ID" value="AEF82356.1"/>
    <property type="molecule type" value="Genomic_DNA"/>
</dbReference>
<dbReference type="HOGENOM" id="CLU_006332_14_1_12"/>
<dbReference type="InterPro" id="IPR000917">
    <property type="entry name" value="Sulfatase_N"/>
</dbReference>